<dbReference type="GO" id="GO:0006508">
    <property type="term" value="P:proteolysis"/>
    <property type="evidence" value="ECO:0007669"/>
    <property type="project" value="InterPro"/>
</dbReference>
<dbReference type="SMART" id="SM00245">
    <property type="entry name" value="TSPc"/>
    <property type="match status" value="1"/>
</dbReference>
<name>A0A521D518_9SPHI</name>
<sequence>MMPQKIILFISFILVFRSQEVFCQDFKNQEIKFLVDSTITIMRKNSVNSNKVDWTLLRKNVMLKAANLSSPYQLGDVIRYLFRSLDDFHGAFFYRDSVFKYNRKESPISDSIKNEWNKRSGIKTGILKDNIGYLRIPSMPGGSKSTFDSLAQNLNDSLCSLLTQHIKGIIVDLRINGGGAMYPMILGLEQLLQREAVGSFLMKTESKWFLKDHNFYIDTTKLASIAPKCWTATARLPMVMLTSPATGSSGEFLIIAFKGRPNTIIIGNSTAGYVTANQGFKINDEAFLNLSVGYGKDRNGKTYFKAIRPDISISSPDKFNDLENDRKILAAAKWLTK</sequence>
<dbReference type="GO" id="GO:0008236">
    <property type="term" value="F:serine-type peptidase activity"/>
    <property type="evidence" value="ECO:0007669"/>
    <property type="project" value="InterPro"/>
</dbReference>
<dbReference type="AlphaFoldDB" id="A0A521D518"/>
<evidence type="ECO:0000259" key="1">
    <source>
        <dbReference type="SMART" id="SM00245"/>
    </source>
</evidence>
<gene>
    <name evidence="2" type="ORF">SAMN06265348_104449</name>
</gene>
<protein>
    <submittedName>
        <fullName evidence="2">Peptidase family S41</fullName>
    </submittedName>
</protein>
<dbReference type="SUPFAM" id="SSF52096">
    <property type="entry name" value="ClpP/crotonase"/>
    <property type="match status" value="1"/>
</dbReference>
<dbReference type="PANTHER" id="PTHR11261:SF3">
    <property type="entry name" value="RETINOL-BINDING PROTEIN 3"/>
    <property type="match status" value="1"/>
</dbReference>
<dbReference type="EMBL" id="FXTN01000004">
    <property type="protein sequence ID" value="SMO65990.1"/>
    <property type="molecule type" value="Genomic_DNA"/>
</dbReference>
<evidence type="ECO:0000313" key="3">
    <source>
        <dbReference type="Proteomes" id="UP000320300"/>
    </source>
</evidence>
<proteinExistence type="predicted"/>
<reference evidence="2 3" key="1">
    <citation type="submission" date="2017-05" db="EMBL/GenBank/DDBJ databases">
        <authorList>
            <person name="Varghese N."/>
            <person name="Submissions S."/>
        </authorList>
    </citation>
    <scope>NUCLEOTIDE SEQUENCE [LARGE SCALE GENOMIC DNA]</scope>
    <source>
        <strain evidence="2 3">DSM 19036</strain>
    </source>
</reference>
<accession>A0A521D518</accession>
<dbReference type="InterPro" id="IPR029045">
    <property type="entry name" value="ClpP/crotonase-like_dom_sf"/>
</dbReference>
<dbReference type="Pfam" id="PF03572">
    <property type="entry name" value="Peptidase_S41"/>
    <property type="match status" value="1"/>
</dbReference>
<organism evidence="2 3">
    <name type="scientific">Pedobacter westerhofensis</name>
    <dbReference type="NCBI Taxonomy" id="425512"/>
    <lineage>
        <taxon>Bacteria</taxon>
        <taxon>Pseudomonadati</taxon>
        <taxon>Bacteroidota</taxon>
        <taxon>Sphingobacteriia</taxon>
        <taxon>Sphingobacteriales</taxon>
        <taxon>Sphingobacteriaceae</taxon>
        <taxon>Pedobacter</taxon>
    </lineage>
</organism>
<dbReference type="PANTHER" id="PTHR11261">
    <property type="entry name" value="INTERPHOTORECEPTOR RETINOID-BINDING PROTEIN"/>
    <property type="match status" value="1"/>
</dbReference>
<feature type="domain" description="Tail specific protease" evidence="1">
    <location>
        <begin position="105"/>
        <end position="314"/>
    </location>
</feature>
<dbReference type="Gene3D" id="3.90.226.10">
    <property type="entry name" value="2-enoyl-CoA Hydratase, Chain A, domain 1"/>
    <property type="match status" value="1"/>
</dbReference>
<dbReference type="CDD" id="cd06567">
    <property type="entry name" value="Peptidase_S41"/>
    <property type="match status" value="1"/>
</dbReference>
<dbReference type="InterPro" id="IPR005151">
    <property type="entry name" value="Tail-specific_protease"/>
</dbReference>
<keyword evidence="3" id="KW-1185">Reference proteome</keyword>
<evidence type="ECO:0000313" key="2">
    <source>
        <dbReference type="EMBL" id="SMO65990.1"/>
    </source>
</evidence>
<dbReference type="Proteomes" id="UP000320300">
    <property type="component" value="Unassembled WGS sequence"/>
</dbReference>